<feature type="signal peptide" evidence="1">
    <location>
        <begin position="1"/>
        <end position="19"/>
    </location>
</feature>
<keyword evidence="4" id="KW-1185">Reference proteome</keyword>
<dbReference type="EMBL" id="JAJKFT010000002">
    <property type="protein sequence ID" value="MCC9627211.1"/>
    <property type="molecule type" value="Genomic_DNA"/>
</dbReference>
<keyword evidence="1" id="KW-0732">Signal</keyword>
<reference evidence="3" key="1">
    <citation type="submission" date="2021-11" db="EMBL/GenBank/DDBJ databases">
        <title>Genome sequence.</title>
        <authorList>
            <person name="Sun Q."/>
        </authorList>
    </citation>
    <scope>NUCLEOTIDE SEQUENCE</scope>
    <source>
        <strain evidence="3">JC732</strain>
    </source>
</reference>
<feature type="domain" description="ThuA-like" evidence="2">
    <location>
        <begin position="56"/>
        <end position="270"/>
    </location>
</feature>
<sequence>MNKKLTLLLLLTCFFSALAVAHSQAEDAPRKKIVLIAGKKSHGPVGNGIHDYPWSVKLLKVMLDQSNVADQVKVEFHLEGWPQDESTLADADAIMVISDGRDGDKFEEAPHFQSDERVAVMQKQIDRGCGFLTFHFSTFAPDKYASQILDWSGGFFDWEENGKRQWYSAIETQTAALQLPAADHPISHGVKPFTLREEFYYNLRFNPDDARRQSIAAVPTLPGREPDGKVVAWARERENGGRGFGTTCGHYYDNWQEPQFRKLILNAIAWSAHAEVPPGGVEAKFYTHDEIEAALAAGSSAEK</sequence>
<evidence type="ECO:0000256" key="1">
    <source>
        <dbReference type="SAM" id="SignalP"/>
    </source>
</evidence>
<feature type="chain" id="PRO_5040898583" evidence="1">
    <location>
        <begin position="20"/>
        <end position="303"/>
    </location>
</feature>
<dbReference type="AlphaFoldDB" id="A0A9X1MIJ2"/>
<evidence type="ECO:0000313" key="3">
    <source>
        <dbReference type="EMBL" id="MCC9627211.1"/>
    </source>
</evidence>
<evidence type="ECO:0000259" key="2">
    <source>
        <dbReference type="Pfam" id="PF06283"/>
    </source>
</evidence>
<dbReference type="RefSeq" id="WP_230215164.1">
    <property type="nucleotide sequence ID" value="NZ_JAJKFT010000002.1"/>
</dbReference>
<dbReference type="Gene3D" id="3.40.50.880">
    <property type="match status" value="1"/>
</dbReference>
<comment type="caution">
    <text evidence="3">The sequence shown here is derived from an EMBL/GenBank/DDBJ whole genome shotgun (WGS) entry which is preliminary data.</text>
</comment>
<dbReference type="InterPro" id="IPR029062">
    <property type="entry name" value="Class_I_gatase-like"/>
</dbReference>
<name>A0A9X1MIJ2_9BACT</name>
<dbReference type="Pfam" id="PF06283">
    <property type="entry name" value="ThuA"/>
    <property type="match status" value="1"/>
</dbReference>
<organism evidence="3 4">
    <name type="scientific">Blastopirellula sediminis</name>
    <dbReference type="NCBI Taxonomy" id="2894196"/>
    <lineage>
        <taxon>Bacteria</taxon>
        <taxon>Pseudomonadati</taxon>
        <taxon>Planctomycetota</taxon>
        <taxon>Planctomycetia</taxon>
        <taxon>Pirellulales</taxon>
        <taxon>Pirellulaceae</taxon>
        <taxon>Blastopirellula</taxon>
    </lineage>
</organism>
<accession>A0A9X1MIJ2</accession>
<dbReference type="Proteomes" id="UP001139103">
    <property type="component" value="Unassembled WGS sequence"/>
</dbReference>
<evidence type="ECO:0000313" key="4">
    <source>
        <dbReference type="Proteomes" id="UP001139103"/>
    </source>
</evidence>
<proteinExistence type="predicted"/>
<dbReference type="InterPro" id="IPR029010">
    <property type="entry name" value="ThuA-like"/>
</dbReference>
<protein>
    <submittedName>
        <fullName evidence="3">ThuA domain-containing protein</fullName>
    </submittedName>
</protein>
<dbReference type="PANTHER" id="PTHR40469">
    <property type="entry name" value="SECRETED GLYCOSYL HYDROLASE"/>
    <property type="match status" value="1"/>
</dbReference>
<dbReference type="PANTHER" id="PTHR40469:SF2">
    <property type="entry name" value="GALACTOSE-BINDING DOMAIN-LIKE SUPERFAMILY PROTEIN"/>
    <property type="match status" value="1"/>
</dbReference>
<gene>
    <name evidence="3" type="ORF">LOC68_02210</name>
</gene>
<dbReference type="SUPFAM" id="SSF52317">
    <property type="entry name" value="Class I glutamine amidotransferase-like"/>
    <property type="match status" value="1"/>
</dbReference>